<protein>
    <submittedName>
        <fullName evidence="4">Uncharacterized protein</fullName>
    </submittedName>
</protein>
<dbReference type="GO" id="GO:0005096">
    <property type="term" value="F:GTPase activator activity"/>
    <property type="evidence" value="ECO:0007669"/>
    <property type="project" value="UniProtKB-KW"/>
</dbReference>
<dbReference type="Gene3D" id="1.10.555.10">
    <property type="entry name" value="Rho GTPase activation protein"/>
    <property type="match status" value="1"/>
</dbReference>
<dbReference type="SMART" id="SM00325">
    <property type="entry name" value="RhoGEF"/>
    <property type="match status" value="1"/>
</dbReference>
<dbReference type="InterPro" id="IPR011993">
    <property type="entry name" value="PH-like_dom_sf"/>
</dbReference>
<dbReference type="Gene3D" id="2.30.29.30">
    <property type="entry name" value="Pleckstrin-homology domain (PH domain)/Phosphotyrosine-binding domain (PTB)"/>
    <property type="match status" value="1"/>
</dbReference>
<dbReference type="GO" id="GO:0005085">
    <property type="term" value="F:guanyl-nucleotide exchange factor activity"/>
    <property type="evidence" value="ECO:0007669"/>
    <property type="project" value="InterPro"/>
</dbReference>
<dbReference type="SUPFAM" id="SSF48350">
    <property type="entry name" value="GTPase activation domain, GAP"/>
    <property type="match status" value="1"/>
</dbReference>
<dbReference type="SUPFAM" id="SSF50729">
    <property type="entry name" value="PH domain-like"/>
    <property type="match status" value="1"/>
</dbReference>
<evidence type="ECO:0000313" key="5">
    <source>
        <dbReference type="Proteomes" id="UP001152803"/>
    </source>
</evidence>
<dbReference type="InterPro" id="IPR008936">
    <property type="entry name" value="Rho_GTPase_activation_prot"/>
</dbReference>
<dbReference type="Pfam" id="PF00620">
    <property type="entry name" value="RhoGAP"/>
    <property type="match status" value="1"/>
</dbReference>
<keyword evidence="1" id="KW-0343">GTPase activation</keyword>
<gene>
    <name evidence="4" type="ORF">COCON_G00044740</name>
</gene>
<dbReference type="InterPro" id="IPR000198">
    <property type="entry name" value="RhoGAP_dom"/>
</dbReference>
<comment type="caution">
    <text evidence="4">The sequence shown here is derived from an EMBL/GenBank/DDBJ whole genome shotgun (WGS) entry which is preliminary data.</text>
</comment>
<dbReference type="InterPro" id="IPR037769">
    <property type="entry name" value="Abr/Bcr"/>
</dbReference>
<dbReference type="PROSITE" id="PS50010">
    <property type="entry name" value="DH_2"/>
    <property type="match status" value="1"/>
</dbReference>
<dbReference type="Proteomes" id="UP001152803">
    <property type="component" value="Unassembled WGS sequence"/>
</dbReference>
<sequence>MDVYEEALDYLRTCGITVTAEMEPDLLDDVFEVETEVDFAPSPLHTDSIDFPDTPTDCGPEMMLERRLVVLTSILTSEELYLSELETLLTPMKALKATAGTSQPVLSTQQVRTVFFQVPELRDLHKEFYTTLRARLEPAQGQETQGGTQPPPVGDLFLRMVSQLGVYRGFIDNYESAVEIVRKCTQTDQRFRTLAESMMSCKGSDNSKTTYTFEALLYKPLDRVTKTTLVLHDLLKHTPLNHQDHAVLQEALRISSSFLSGVNEESQCKRAVTLSTGMRRQLIRDGFVVDICEGGQSMRHLFLYTDLLLCAKLKGGSAGKQAYYRFSWYLPLAGLRVHWAQEQELSADLQFRVSTMRDKMFQLRHELRQQGSCSKAQWSRTLERSRRKLQQVELWLLTHSPLLSLELHSPNGKSHTLGFSSMYELEGWREAIEKLKGENLETVPPDLLTLTSSCAKLRMTQHPHLQSLVPASADQALCGTLSVAVHSACGLEQPASLYICLEVDGYRFYDNRAQTHPSLSSPTPQWDEELSLEVDDAQCLRVLCVMQECEKSRQVDRIQGRSSIQLDPTTMLMKWKKYMVSMNQIEVHLSLKYSPHPLVPPSQVPVQQQPVFNIPIGVLAQQEGVLVPHIVRSCIKDVELRGLEEVGIYRISGAASDIQSLKSSFDTNLREAMSRLRSMDVNAVSGVLKLFFRELPEPLIPREQFQSLSDALAIPDLSSKMQSMCSILQACPDVNRNTFLFLLHHLRRVSEKQEINKMTLMNLATVFGPSLVRPPEVVLGQCGPQVDISQEVVVQVQVLYFYLQCSSLPAPITAVPLDTEEEEEITTGGSLH</sequence>
<evidence type="ECO:0000259" key="2">
    <source>
        <dbReference type="PROSITE" id="PS50010"/>
    </source>
</evidence>
<dbReference type="InterPro" id="IPR000219">
    <property type="entry name" value="DH_dom"/>
</dbReference>
<organism evidence="4 5">
    <name type="scientific">Conger conger</name>
    <name type="common">Conger eel</name>
    <name type="synonym">Muraena conger</name>
    <dbReference type="NCBI Taxonomy" id="82655"/>
    <lineage>
        <taxon>Eukaryota</taxon>
        <taxon>Metazoa</taxon>
        <taxon>Chordata</taxon>
        <taxon>Craniata</taxon>
        <taxon>Vertebrata</taxon>
        <taxon>Euteleostomi</taxon>
        <taxon>Actinopterygii</taxon>
        <taxon>Neopterygii</taxon>
        <taxon>Teleostei</taxon>
        <taxon>Anguilliformes</taxon>
        <taxon>Congridae</taxon>
        <taxon>Conger</taxon>
    </lineage>
</organism>
<dbReference type="PANTHER" id="PTHR23182">
    <property type="entry name" value="BREAKPOINT CLUSTER REGION PROTEIN BCR"/>
    <property type="match status" value="1"/>
</dbReference>
<dbReference type="GO" id="GO:0016020">
    <property type="term" value="C:membrane"/>
    <property type="evidence" value="ECO:0007669"/>
    <property type="project" value="TreeGrafter"/>
</dbReference>
<dbReference type="SMART" id="SM00324">
    <property type="entry name" value="RhoGAP"/>
    <property type="match status" value="1"/>
</dbReference>
<evidence type="ECO:0000256" key="1">
    <source>
        <dbReference type="ARBA" id="ARBA00022468"/>
    </source>
</evidence>
<evidence type="ECO:0000313" key="4">
    <source>
        <dbReference type="EMBL" id="KAJ8281955.1"/>
    </source>
</evidence>
<feature type="domain" description="DH" evidence="2">
    <location>
        <begin position="66"/>
        <end position="265"/>
    </location>
</feature>
<reference evidence="4" key="1">
    <citation type="journal article" date="2023" name="Science">
        <title>Genome structures resolve the early diversification of teleost fishes.</title>
        <authorList>
            <person name="Parey E."/>
            <person name="Louis A."/>
            <person name="Montfort J."/>
            <person name="Bouchez O."/>
            <person name="Roques C."/>
            <person name="Iampietro C."/>
            <person name="Lluch J."/>
            <person name="Castinel A."/>
            <person name="Donnadieu C."/>
            <person name="Desvignes T."/>
            <person name="Floi Bucao C."/>
            <person name="Jouanno E."/>
            <person name="Wen M."/>
            <person name="Mejri S."/>
            <person name="Dirks R."/>
            <person name="Jansen H."/>
            <person name="Henkel C."/>
            <person name="Chen W.J."/>
            <person name="Zahm M."/>
            <person name="Cabau C."/>
            <person name="Klopp C."/>
            <person name="Thompson A.W."/>
            <person name="Robinson-Rechavi M."/>
            <person name="Braasch I."/>
            <person name="Lecointre G."/>
            <person name="Bobe J."/>
            <person name="Postlethwait J.H."/>
            <person name="Berthelot C."/>
            <person name="Roest Crollius H."/>
            <person name="Guiguen Y."/>
        </authorList>
    </citation>
    <scope>NUCLEOTIDE SEQUENCE</scope>
    <source>
        <strain evidence="4">Concon-B</strain>
    </source>
</reference>
<dbReference type="SUPFAM" id="SSF49562">
    <property type="entry name" value="C2 domain (Calcium/lipid-binding domain, CaLB)"/>
    <property type="match status" value="1"/>
</dbReference>
<dbReference type="CDD" id="cd00160">
    <property type="entry name" value="RhoGEF"/>
    <property type="match status" value="1"/>
</dbReference>
<evidence type="ECO:0000259" key="3">
    <source>
        <dbReference type="PROSITE" id="PS50238"/>
    </source>
</evidence>
<feature type="domain" description="Rho-GAP" evidence="3">
    <location>
        <begin position="614"/>
        <end position="800"/>
    </location>
</feature>
<dbReference type="InterPro" id="IPR035899">
    <property type="entry name" value="DBL_dom_sf"/>
</dbReference>
<dbReference type="SUPFAM" id="SSF48065">
    <property type="entry name" value="DBL homology domain (DH-domain)"/>
    <property type="match status" value="1"/>
</dbReference>
<keyword evidence="5" id="KW-1185">Reference proteome</keyword>
<name>A0A9Q1I4X7_CONCO</name>
<proteinExistence type="predicted"/>
<dbReference type="GO" id="GO:0007165">
    <property type="term" value="P:signal transduction"/>
    <property type="evidence" value="ECO:0007669"/>
    <property type="project" value="InterPro"/>
</dbReference>
<dbReference type="EMBL" id="JAFJMO010000003">
    <property type="protein sequence ID" value="KAJ8281955.1"/>
    <property type="molecule type" value="Genomic_DNA"/>
</dbReference>
<dbReference type="PROSITE" id="PS50238">
    <property type="entry name" value="RHOGAP"/>
    <property type="match status" value="1"/>
</dbReference>
<dbReference type="PANTHER" id="PTHR23182:SF6">
    <property type="entry name" value="ACTIVE BREAKPOINT CLUSTER REGION-RELATED PROTEIN-LIKE"/>
    <property type="match status" value="1"/>
</dbReference>
<dbReference type="Pfam" id="PF00621">
    <property type="entry name" value="RhoGEF"/>
    <property type="match status" value="1"/>
</dbReference>
<dbReference type="InterPro" id="IPR035892">
    <property type="entry name" value="C2_domain_sf"/>
</dbReference>
<dbReference type="OrthoDB" id="2155291at2759"/>
<dbReference type="AlphaFoldDB" id="A0A9Q1I4X7"/>
<accession>A0A9Q1I4X7</accession>
<dbReference type="Gene3D" id="1.20.900.10">
    <property type="entry name" value="Dbl homology (DH) domain"/>
    <property type="match status" value="1"/>
</dbReference>